<dbReference type="RefSeq" id="WP_126120004.1">
    <property type="nucleotide sequence ID" value="NZ_RXHJ01000004.1"/>
</dbReference>
<keyword evidence="5" id="KW-1185">Reference proteome</keyword>
<keyword evidence="1" id="KW-1133">Transmembrane helix</keyword>
<dbReference type="InterPro" id="IPR026466">
    <property type="entry name" value="Fim_isopep_form_D2_dom"/>
</dbReference>
<evidence type="ECO:0000256" key="2">
    <source>
        <dbReference type="SAM" id="SignalP"/>
    </source>
</evidence>
<dbReference type="InterPro" id="IPR048052">
    <property type="entry name" value="FM1-like"/>
</dbReference>
<evidence type="ECO:0000313" key="5">
    <source>
        <dbReference type="Proteomes" id="UP000274907"/>
    </source>
</evidence>
<reference evidence="4 5" key="1">
    <citation type="submission" date="2018-12" db="EMBL/GenBank/DDBJ databases">
        <title>YIM 101343 draft genome.</title>
        <authorList>
            <person name="Chen X."/>
        </authorList>
    </citation>
    <scope>NUCLEOTIDE SEQUENCE [LARGE SCALE GENOMIC DNA]</scope>
    <source>
        <strain evidence="4 5">YIM 101343</strain>
    </source>
</reference>
<feature type="domain" description="Gram-positive pilin subunit D1 N-terminal" evidence="3">
    <location>
        <begin position="67"/>
        <end position="179"/>
    </location>
</feature>
<proteinExistence type="predicted"/>
<accession>A0A3S0HIG9</accession>
<dbReference type="NCBIfam" id="TIGR01167">
    <property type="entry name" value="LPXTG_anchor"/>
    <property type="match status" value="1"/>
</dbReference>
<feature type="chain" id="PRO_5038393075" evidence="2">
    <location>
        <begin position="25"/>
        <end position="502"/>
    </location>
</feature>
<organism evidence="4 5">
    <name type="scientific">Corynebacterium hylobatis</name>
    <dbReference type="NCBI Taxonomy" id="1859290"/>
    <lineage>
        <taxon>Bacteria</taxon>
        <taxon>Bacillati</taxon>
        <taxon>Actinomycetota</taxon>
        <taxon>Actinomycetes</taxon>
        <taxon>Mycobacteriales</taxon>
        <taxon>Corynebacteriaceae</taxon>
        <taxon>Corynebacterium</taxon>
    </lineage>
</organism>
<dbReference type="Proteomes" id="UP000274907">
    <property type="component" value="Unassembled WGS sequence"/>
</dbReference>
<dbReference type="GO" id="GO:0005975">
    <property type="term" value="P:carbohydrate metabolic process"/>
    <property type="evidence" value="ECO:0007669"/>
    <property type="project" value="UniProtKB-ARBA"/>
</dbReference>
<keyword evidence="1" id="KW-0472">Membrane</keyword>
<dbReference type="InterPro" id="IPR013783">
    <property type="entry name" value="Ig-like_fold"/>
</dbReference>
<protein>
    <submittedName>
        <fullName evidence="4">Isopeptide-forming domain-containing fimbrial protein</fullName>
    </submittedName>
</protein>
<feature type="signal peptide" evidence="2">
    <location>
        <begin position="1"/>
        <end position="24"/>
    </location>
</feature>
<keyword evidence="1" id="KW-0812">Transmembrane</keyword>
<comment type="caution">
    <text evidence="4">The sequence shown here is derived from an EMBL/GenBank/DDBJ whole genome shotgun (WGS) entry which is preliminary data.</text>
</comment>
<dbReference type="AlphaFoldDB" id="A0A3S0HIG9"/>
<dbReference type="EMBL" id="RXHJ01000004">
    <property type="protein sequence ID" value="RSZ64738.1"/>
    <property type="molecule type" value="Genomic_DNA"/>
</dbReference>
<gene>
    <name evidence="4" type="ORF">EAH68_03825</name>
</gene>
<keyword evidence="2" id="KW-0732">Signal</keyword>
<name>A0A3S0HIG9_9CORY</name>
<dbReference type="Pfam" id="PF16555">
    <property type="entry name" value="GramPos_pilinD1"/>
    <property type="match status" value="1"/>
</dbReference>
<dbReference type="NCBIfam" id="NF033902">
    <property type="entry name" value="iso_D2_wall_anc"/>
    <property type="match status" value="1"/>
</dbReference>
<evidence type="ECO:0000259" key="3">
    <source>
        <dbReference type="Pfam" id="PF16555"/>
    </source>
</evidence>
<evidence type="ECO:0000313" key="4">
    <source>
        <dbReference type="EMBL" id="RSZ64738.1"/>
    </source>
</evidence>
<dbReference type="Gene3D" id="2.60.40.740">
    <property type="match status" value="1"/>
</dbReference>
<dbReference type="OrthoDB" id="3199332at2"/>
<sequence>MKKTHKRISAAVLSLALGFSVAGAPVLAPMAAAQISTNQASTVDLGADVSLTINKYEGLPVTDPADLDNLERLEGFNFLIEKVEGIDLSTTAGWQAVADLNAADTSGLILTEVDTVPTDTSGVATIDSDTPDFGVGVYLVTEQPMPGYTVAAPFFVTLPFTDTDTGVWNYDQVVHPKNQADINIEKDVEDLGATLGQEITYTISAPLPAGDLTALAVVDDLPDELTAATNVRIFTGTSEADRAAYTLDDGSIVEAGDDGNKLTVSFGANDRAALQALRGANPDLQIIVEFDTTVGSLPANDVIENHASIDFGGGLVYSTDDPDNPDDGTETRLGQLTINKVDVEEELITGGTAAFELWRCQADGDGFRVIGEPLSAATSATDVNSVTDTFVTTNGQATLYGVQVLDWVNGGTPTADIGEALCVVETVAPEGYTLNPEPQSVSYTEETDDDYAMVVNVINLDDTIDGQLPATGGMGTMAMIAGGLLVAVVGGFAALRGNRARG</sequence>
<evidence type="ECO:0000256" key="1">
    <source>
        <dbReference type="SAM" id="Phobius"/>
    </source>
</evidence>
<feature type="transmembrane region" description="Helical" evidence="1">
    <location>
        <begin position="474"/>
        <end position="495"/>
    </location>
</feature>
<dbReference type="NCBIfam" id="TIGR04226">
    <property type="entry name" value="RrgB_K2N_iso_D2"/>
    <property type="match status" value="1"/>
</dbReference>
<dbReference type="InterPro" id="IPR032364">
    <property type="entry name" value="GramPos_pilinD1_N"/>
</dbReference>
<dbReference type="Gene3D" id="2.60.40.10">
    <property type="entry name" value="Immunoglobulins"/>
    <property type="match status" value="2"/>
</dbReference>